<dbReference type="RefSeq" id="WP_272177804.1">
    <property type="nucleotide sequence ID" value="NZ_JAQOSK010000016.1"/>
</dbReference>
<dbReference type="InterPro" id="IPR001031">
    <property type="entry name" value="Thioesterase"/>
</dbReference>
<dbReference type="PANTHER" id="PTHR11487">
    <property type="entry name" value="THIOESTERASE"/>
    <property type="match status" value="1"/>
</dbReference>
<keyword evidence="4" id="KW-1185">Reference proteome</keyword>
<evidence type="ECO:0000313" key="4">
    <source>
        <dbReference type="Proteomes" id="UP001221328"/>
    </source>
</evidence>
<dbReference type="InterPro" id="IPR012223">
    <property type="entry name" value="TEII"/>
</dbReference>
<protein>
    <submittedName>
        <fullName evidence="3">Alpha/beta fold hydrolase</fullName>
    </submittedName>
</protein>
<comment type="similarity">
    <text evidence="1">Belongs to the thioesterase family.</text>
</comment>
<dbReference type="InterPro" id="IPR029058">
    <property type="entry name" value="AB_hydrolase_fold"/>
</dbReference>
<evidence type="ECO:0000256" key="1">
    <source>
        <dbReference type="ARBA" id="ARBA00007169"/>
    </source>
</evidence>
<dbReference type="Pfam" id="PF00975">
    <property type="entry name" value="Thioesterase"/>
    <property type="match status" value="1"/>
</dbReference>
<dbReference type="EMBL" id="JAQOSK010000016">
    <property type="protein sequence ID" value="MDC2959373.1"/>
    <property type="molecule type" value="Genomic_DNA"/>
</dbReference>
<name>A0ABT5G3R8_9ACTN</name>
<dbReference type="PANTHER" id="PTHR11487:SF0">
    <property type="entry name" value="S-ACYL FATTY ACID SYNTHASE THIOESTERASE, MEDIUM CHAIN"/>
    <property type="match status" value="1"/>
</dbReference>
<keyword evidence="3" id="KW-0378">Hydrolase</keyword>
<dbReference type="SUPFAM" id="SSF53474">
    <property type="entry name" value="alpha/beta-Hydrolases"/>
    <property type="match status" value="1"/>
</dbReference>
<dbReference type="GO" id="GO:0016787">
    <property type="term" value="F:hydrolase activity"/>
    <property type="evidence" value="ECO:0007669"/>
    <property type="project" value="UniProtKB-KW"/>
</dbReference>
<dbReference type="Proteomes" id="UP001221328">
    <property type="component" value="Unassembled WGS sequence"/>
</dbReference>
<organism evidence="3 4">
    <name type="scientific">Streptomyces gilvifuscus</name>
    <dbReference type="NCBI Taxonomy" id="1550617"/>
    <lineage>
        <taxon>Bacteria</taxon>
        <taxon>Bacillati</taxon>
        <taxon>Actinomycetota</taxon>
        <taxon>Actinomycetes</taxon>
        <taxon>Kitasatosporales</taxon>
        <taxon>Streptomycetaceae</taxon>
        <taxon>Streptomyces</taxon>
    </lineage>
</organism>
<dbReference type="Gene3D" id="3.40.50.1820">
    <property type="entry name" value="alpha/beta hydrolase"/>
    <property type="match status" value="1"/>
</dbReference>
<evidence type="ECO:0000259" key="2">
    <source>
        <dbReference type="Pfam" id="PF00975"/>
    </source>
</evidence>
<feature type="domain" description="Thioesterase" evidence="2">
    <location>
        <begin position="8"/>
        <end position="235"/>
    </location>
</feature>
<gene>
    <name evidence="3" type="ORF">PO587_33585</name>
</gene>
<comment type="caution">
    <text evidence="3">The sequence shown here is derived from an EMBL/GenBank/DDBJ whole genome shotgun (WGS) entry which is preliminary data.</text>
</comment>
<reference evidence="3 4" key="1">
    <citation type="journal article" date="2015" name="Int. J. Syst. Evol. Microbiol.">
        <title>Streptomyces gilvifuscus sp. nov., an actinomycete that produces antibacterial compounds isolated from soil.</title>
        <authorList>
            <person name="Nguyen T.M."/>
            <person name="Kim J."/>
        </authorList>
    </citation>
    <scope>NUCLEOTIDE SEQUENCE [LARGE SCALE GENOMIC DNA]</scope>
    <source>
        <strain evidence="3 4">T113</strain>
    </source>
</reference>
<proteinExistence type="inferred from homology"/>
<accession>A0ABT5G3R8</accession>
<sequence length="257" mass="26970">MRDGPPVTLYCFAHAGAGASGFAHWRTATGPGVHTVPVALPGRGTRRREPRTTSRQALLGALLEPLAEQVADGRPYVLYGHSLGGIVAHTLARALIHRGLPAPACLAVGASPPPQTAPTGHDADGLSDERLLRFAAGLGAAPDGALAAPGSLWYRRVLPLLRDDLKLADALRADALTDTEGPLTVPVLALAGRDDPVVGATVLDGWARWTTGRFVRRTVPGDHFFVRGPHAPQLIGRACRVVRRTRLVPGPLSGGQL</sequence>
<evidence type="ECO:0000313" key="3">
    <source>
        <dbReference type="EMBL" id="MDC2959373.1"/>
    </source>
</evidence>